<organism evidence="2 3">
    <name type="scientific">Penicillium nordicum</name>
    <dbReference type="NCBI Taxonomy" id="229535"/>
    <lineage>
        <taxon>Eukaryota</taxon>
        <taxon>Fungi</taxon>
        <taxon>Dikarya</taxon>
        <taxon>Ascomycota</taxon>
        <taxon>Pezizomycotina</taxon>
        <taxon>Eurotiomycetes</taxon>
        <taxon>Eurotiomycetidae</taxon>
        <taxon>Eurotiales</taxon>
        <taxon>Aspergillaceae</taxon>
        <taxon>Penicillium</taxon>
    </lineage>
</organism>
<evidence type="ECO:0000313" key="2">
    <source>
        <dbReference type="EMBL" id="KOS39154.1"/>
    </source>
</evidence>
<evidence type="ECO:0000313" key="3">
    <source>
        <dbReference type="Proteomes" id="UP000037696"/>
    </source>
</evidence>
<feature type="compositionally biased region" description="Basic and acidic residues" evidence="1">
    <location>
        <begin position="9"/>
        <end position="31"/>
    </location>
</feature>
<evidence type="ECO:0000256" key="1">
    <source>
        <dbReference type="SAM" id="MobiDB-lite"/>
    </source>
</evidence>
<dbReference type="AlphaFoldDB" id="A0A0M8P154"/>
<dbReference type="EMBL" id="LHQQ01000216">
    <property type="protein sequence ID" value="KOS39154.1"/>
    <property type="molecule type" value="Genomic_DNA"/>
</dbReference>
<accession>A0A0M8P154</accession>
<dbReference type="Proteomes" id="UP000037696">
    <property type="component" value="Unassembled WGS sequence"/>
</dbReference>
<keyword evidence="3" id="KW-1185">Reference proteome</keyword>
<feature type="region of interest" description="Disordered" evidence="1">
    <location>
        <begin position="1"/>
        <end position="33"/>
    </location>
</feature>
<comment type="caution">
    <text evidence="2">The sequence shown here is derived from an EMBL/GenBank/DDBJ whole genome shotgun (WGS) entry which is preliminary data.</text>
</comment>
<protein>
    <submittedName>
        <fullName evidence="2">Uncharacterized protein</fullName>
    </submittedName>
</protein>
<gene>
    <name evidence="2" type="ORF">ACN38_g10007</name>
</gene>
<name>A0A0M8P154_9EURO</name>
<reference evidence="2 3" key="1">
    <citation type="submission" date="2015-08" db="EMBL/GenBank/DDBJ databases">
        <title>Genome sequencing of Penicillium nordicum.</title>
        <authorList>
            <person name="Nguyen H.D."/>
            <person name="Seifert K.A."/>
        </authorList>
    </citation>
    <scope>NUCLEOTIDE SEQUENCE [LARGE SCALE GENOMIC DNA]</scope>
    <source>
        <strain evidence="2 3">DAOMC 185683</strain>
    </source>
</reference>
<proteinExistence type="predicted"/>
<sequence length="69" mass="7784">MDSSPAWTRYEEGDGEEVKISGKGKSADAKTSKNFQRFPSVRQRLYTTRALWSSRHFALVNCVQSIGCL</sequence>